<organism evidence="1 2">
    <name type="scientific">Chelonoidis abingdonii</name>
    <name type="common">Abingdon island giant tortoise</name>
    <name type="synonym">Testudo abingdonii</name>
    <dbReference type="NCBI Taxonomy" id="106734"/>
    <lineage>
        <taxon>Eukaryota</taxon>
        <taxon>Metazoa</taxon>
        <taxon>Chordata</taxon>
        <taxon>Craniata</taxon>
        <taxon>Vertebrata</taxon>
        <taxon>Euteleostomi</taxon>
        <taxon>Archelosauria</taxon>
        <taxon>Testudinata</taxon>
        <taxon>Testudines</taxon>
        <taxon>Cryptodira</taxon>
        <taxon>Durocryptodira</taxon>
        <taxon>Testudinoidea</taxon>
        <taxon>Testudinidae</taxon>
        <taxon>Chelonoidis</taxon>
    </lineage>
</organism>
<evidence type="ECO:0000313" key="2">
    <source>
        <dbReference type="Proteomes" id="UP000694404"/>
    </source>
</evidence>
<keyword evidence="2" id="KW-1185">Reference proteome</keyword>
<dbReference type="Ensembl" id="ENSCABT00000007361.1">
    <property type="protein sequence ID" value="ENSCABP00000006734.1"/>
    <property type="gene ID" value="ENSCABG00000005100.1"/>
</dbReference>
<reference evidence="1" key="2">
    <citation type="submission" date="2025-09" db="UniProtKB">
        <authorList>
            <consortium name="Ensembl"/>
        </authorList>
    </citation>
    <scope>IDENTIFICATION</scope>
</reference>
<evidence type="ECO:0000313" key="1">
    <source>
        <dbReference type="Ensembl" id="ENSCABP00000006734.1"/>
    </source>
</evidence>
<dbReference type="AlphaFoldDB" id="A0A8C0GEY8"/>
<proteinExistence type="predicted"/>
<accession>A0A8C0GEY8</accession>
<reference evidence="1" key="1">
    <citation type="submission" date="2025-08" db="UniProtKB">
        <authorList>
            <consortium name="Ensembl"/>
        </authorList>
    </citation>
    <scope>IDENTIFICATION</scope>
</reference>
<sequence length="362" mass="37144">MAGAVLCAWGGEQFVQLCVLHVWALAGAVLCATGGPTCVQGGVFAFGWGQAGAAVVPQGRRASSPVCGCLSCIRSGCMFARWPWPWGVLCARGTERHAGVCCLGRRRRGAGGQAGRPLAGVGLGGPVPPLTLPPSPHAPSWPPGAGGWTCILAGGLRLLVSYGGDGAGSWPPCAPLAPRLAVCLAYGAPAAPPPPAFRLVEELTRATATPPSGRHPAAPPLPDPGLCPCRLGTGWRLPALPARAFPCLTFLLSCCLAEELAVLPGATWPRGHPAGAPLSPRFCSRASWWAVGKNLLLAGGTARLRPGYGPAEHHLVPPLPVPSFVPPPSHSTSPPCSLPCFPFHGLCPLPSHPTSHSYMPSC</sequence>
<dbReference type="Proteomes" id="UP000694404">
    <property type="component" value="Unplaced"/>
</dbReference>
<protein>
    <submittedName>
        <fullName evidence="1">Uncharacterized protein</fullName>
    </submittedName>
</protein>
<name>A0A8C0GEY8_CHEAB</name>